<sequence length="272" mass="29903">MANDAAGPIRVGIGGWTFEPWRDGTFYPPGLAQKRELEYASRKLTAIEINGTYYGSQKPESFARWREETPDGFVFSLKGSRFTTNRRVLAEAGPSIEKFVTSGIAELKEKLGPINWQFMPTKKFDADDFAAFLGLLPHAVDGLALRHVVEVRHESFRTADFVALAREHGVGIVYTDKDAFPEIADITAPFVYARLQTASEDEENGYPAAVLDRWAERARAWAAGGAPDDLPLIAAPAPAKADGREVFVFMINGFKPKAPRAAMALIERVGGL</sequence>
<keyword evidence="2" id="KW-1185">Reference proteome</keyword>
<proteinExistence type="predicted"/>
<dbReference type="InterPro" id="IPR036520">
    <property type="entry name" value="UPF0759_sf"/>
</dbReference>
<dbReference type="Gene3D" id="3.20.20.410">
    <property type="entry name" value="Protein of unknown function UPF0759"/>
    <property type="match status" value="1"/>
</dbReference>
<dbReference type="InterPro" id="IPR002763">
    <property type="entry name" value="DUF72"/>
</dbReference>
<dbReference type="EMBL" id="VWNA01000001">
    <property type="protein sequence ID" value="MQT11792.1"/>
    <property type="molecule type" value="Genomic_DNA"/>
</dbReference>
<reference evidence="1 2" key="1">
    <citation type="submission" date="2019-09" db="EMBL/GenBank/DDBJ databases">
        <title>Segnochrobactrum spirostomi gen. nov., sp. nov., isolated from the ciliate Spirostomum cf. yagiui and description of a novel family, Segnochrobactraceae fam. nov. within the order Rhizobiales of the class Alphaproteobacteria.</title>
        <authorList>
            <person name="Akter S."/>
            <person name="Shazib S.U.A."/>
            <person name="Shin M.K."/>
        </authorList>
    </citation>
    <scope>NUCLEOTIDE SEQUENCE [LARGE SCALE GENOMIC DNA]</scope>
    <source>
        <strain evidence="1 2">Sp-1</strain>
    </source>
</reference>
<dbReference type="Pfam" id="PF01904">
    <property type="entry name" value="DUF72"/>
    <property type="match status" value="1"/>
</dbReference>
<protein>
    <submittedName>
        <fullName evidence="1">DUF72 domain-containing protein</fullName>
    </submittedName>
</protein>
<accession>A0A6A7Y1Z3</accession>
<evidence type="ECO:0000313" key="2">
    <source>
        <dbReference type="Proteomes" id="UP000332515"/>
    </source>
</evidence>
<gene>
    <name evidence="1" type="ORF">F0357_03700</name>
</gene>
<organism evidence="1 2">
    <name type="scientific">Segnochrobactrum spirostomi</name>
    <dbReference type="NCBI Taxonomy" id="2608987"/>
    <lineage>
        <taxon>Bacteria</taxon>
        <taxon>Pseudomonadati</taxon>
        <taxon>Pseudomonadota</taxon>
        <taxon>Alphaproteobacteria</taxon>
        <taxon>Hyphomicrobiales</taxon>
        <taxon>Segnochrobactraceae</taxon>
        <taxon>Segnochrobactrum</taxon>
    </lineage>
</organism>
<dbReference type="AlphaFoldDB" id="A0A6A7Y1Z3"/>
<evidence type="ECO:0000313" key="1">
    <source>
        <dbReference type="EMBL" id="MQT11792.1"/>
    </source>
</evidence>
<dbReference type="Proteomes" id="UP000332515">
    <property type="component" value="Unassembled WGS sequence"/>
</dbReference>
<name>A0A6A7Y1Z3_9HYPH</name>
<dbReference type="RefSeq" id="WP_153478882.1">
    <property type="nucleotide sequence ID" value="NZ_VWNA01000001.1"/>
</dbReference>
<dbReference type="PANTHER" id="PTHR30348:SF4">
    <property type="entry name" value="DUF72 DOMAIN-CONTAINING PROTEIN"/>
    <property type="match status" value="1"/>
</dbReference>
<comment type="caution">
    <text evidence="1">The sequence shown here is derived from an EMBL/GenBank/DDBJ whole genome shotgun (WGS) entry which is preliminary data.</text>
</comment>
<dbReference type="PANTHER" id="PTHR30348">
    <property type="entry name" value="UNCHARACTERIZED PROTEIN YECE"/>
    <property type="match status" value="1"/>
</dbReference>
<dbReference type="SUPFAM" id="SSF117396">
    <property type="entry name" value="TM1631-like"/>
    <property type="match status" value="1"/>
</dbReference>